<evidence type="ECO:0000256" key="2">
    <source>
        <dbReference type="SAM" id="Phobius"/>
    </source>
</evidence>
<evidence type="ECO:0000313" key="3">
    <source>
        <dbReference type="EMBL" id="KZZ93761.1"/>
    </source>
</evidence>
<feature type="compositionally biased region" description="Basic residues" evidence="1">
    <location>
        <begin position="164"/>
        <end position="173"/>
    </location>
</feature>
<sequence>MAGAQQYKDVEILFILKSVLLNLSFRWIIFMFHLRFGRLLTENQVKYIKGKYGRDPRFGTPMANTSGFNTNSQTSNEWPVDDSILAIDFEMFEEQGRDTSLRVTAPPLATILRARASPLSPSKNRRQQEQEVEQQDRDEQRDGEEQQDQYWQRHYQAEPYSRQAHQHHLHSGQHHQTDQHRMAERYQRHQLPQHPERQQQQQQLQQQSQEHRRQLQLQQGQMPQTQQQVEQRQRQLQLQRQQQSQHRHPSLQLHEHYQPQQYQHQQPRQPQQPMEPTLVAPHPPQQLPPWNRPQRQLQFPMIETTDRRLHEPLMAPHLHPLQQQQQQPAQHRTEPTARLLFQQQQPQQDVAESSAGRPVGVPDAMAHLYQQQQAQERFVRALDRQLAESAVTSLRDRRQQFLHNVDLIESQPREQHHERPVASIGRLSVSPPMDQHRQPGATESGAAARPWHYRQQDSIKRRASSPLASRHPPQHHHTDDDDESSEDASVKAPLSPTSDPPQQAIKYEEESGGSVAHLSPWLLEQAPRVIKTEGTEAEAGGHSTEQAQQHDDDKSTESAADEDGDDVDECADSYDDDVDDDECDESDFEEQEEERPPKRLRIHATSLSAAANAYDDGILRWHDDPRRFVPVRGDAGIKVEVEEDVSTCPTTDFVIDPELRSRGESSGITTQESEQYHHHYHYHHQRSRVRGQERHPHPHPQPLLQHALDELDPTEHQMQFLEALWHRSRDAAAATTNTTKAAAAAAACAVAGDDEGVAPVAMPRNTTTTTTATAAADSPLPYGDLAQDLLGSGEQFGGVDYCDGARWPEYPYPYPSF</sequence>
<feature type="region of interest" description="Disordered" evidence="1">
    <location>
        <begin position="114"/>
        <end position="292"/>
    </location>
</feature>
<feature type="compositionally biased region" description="Low complexity" evidence="1">
    <location>
        <begin position="215"/>
        <end position="244"/>
    </location>
</feature>
<gene>
    <name evidence="3" type="ORF">AAL_05477</name>
</gene>
<proteinExistence type="predicted"/>
<feature type="compositionally biased region" description="Basic and acidic residues" evidence="1">
    <location>
        <begin position="126"/>
        <end position="144"/>
    </location>
</feature>
<dbReference type="AlphaFoldDB" id="A0A168ACL7"/>
<feature type="compositionally biased region" description="Pro residues" evidence="1">
    <location>
        <begin position="281"/>
        <end position="291"/>
    </location>
</feature>
<feature type="region of interest" description="Disordered" evidence="1">
    <location>
        <begin position="535"/>
        <end position="599"/>
    </location>
</feature>
<feature type="transmembrane region" description="Helical" evidence="2">
    <location>
        <begin position="12"/>
        <end position="34"/>
    </location>
</feature>
<comment type="caution">
    <text evidence="3">The sequence shown here is derived from an EMBL/GenBank/DDBJ whole genome shotgun (WGS) entry which is preliminary data.</text>
</comment>
<keyword evidence="2" id="KW-0812">Transmembrane</keyword>
<dbReference type="Proteomes" id="UP000078544">
    <property type="component" value="Unassembled WGS sequence"/>
</dbReference>
<name>A0A168ACL7_9HYPO</name>
<evidence type="ECO:0000256" key="1">
    <source>
        <dbReference type="SAM" id="MobiDB-lite"/>
    </source>
</evidence>
<reference evidence="3 4" key="1">
    <citation type="journal article" date="2016" name="Genome Biol. Evol.">
        <title>Divergent and convergent evolution of fungal pathogenicity.</title>
        <authorList>
            <person name="Shang Y."/>
            <person name="Xiao G."/>
            <person name="Zheng P."/>
            <person name="Cen K."/>
            <person name="Zhan S."/>
            <person name="Wang C."/>
        </authorList>
    </citation>
    <scope>NUCLEOTIDE SEQUENCE [LARGE SCALE GENOMIC DNA]</scope>
    <source>
        <strain evidence="3 4">RCEF 2490</strain>
    </source>
</reference>
<feature type="compositionally biased region" description="Basic and acidic residues" evidence="1">
    <location>
        <begin position="411"/>
        <end position="420"/>
    </location>
</feature>
<organism evidence="3 4">
    <name type="scientific">Moelleriella libera RCEF 2490</name>
    <dbReference type="NCBI Taxonomy" id="1081109"/>
    <lineage>
        <taxon>Eukaryota</taxon>
        <taxon>Fungi</taxon>
        <taxon>Dikarya</taxon>
        <taxon>Ascomycota</taxon>
        <taxon>Pezizomycotina</taxon>
        <taxon>Sordariomycetes</taxon>
        <taxon>Hypocreomycetidae</taxon>
        <taxon>Hypocreales</taxon>
        <taxon>Clavicipitaceae</taxon>
        <taxon>Moelleriella</taxon>
    </lineage>
</organism>
<feature type="compositionally biased region" description="Low complexity" evidence="1">
    <location>
        <begin position="189"/>
        <end position="208"/>
    </location>
</feature>
<feature type="compositionally biased region" description="Basic residues" evidence="1">
    <location>
        <begin position="678"/>
        <end position="689"/>
    </location>
</feature>
<keyword evidence="2" id="KW-0472">Membrane</keyword>
<evidence type="ECO:0000313" key="4">
    <source>
        <dbReference type="Proteomes" id="UP000078544"/>
    </source>
</evidence>
<dbReference type="STRING" id="1081109.A0A168ACL7"/>
<dbReference type="OrthoDB" id="4736382at2759"/>
<feature type="compositionally biased region" description="Basic and acidic residues" evidence="1">
    <location>
        <begin position="175"/>
        <end position="187"/>
    </location>
</feature>
<feature type="compositionally biased region" description="Acidic residues" evidence="1">
    <location>
        <begin position="559"/>
        <end position="593"/>
    </location>
</feature>
<dbReference type="EMBL" id="AZGY01000012">
    <property type="protein sequence ID" value="KZZ93761.1"/>
    <property type="molecule type" value="Genomic_DNA"/>
</dbReference>
<accession>A0A168ACL7</accession>
<protein>
    <submittedName>
        <fullName evidence="3">Uncharacterized protein</fullName>
    </submittedName>
</protein>
<keyword evidence="2" id="KW-1133">Transmembrane helix</keyword>
<feature type="compositionally biased region" description="Polar residues" evidence="1">
    <location>
        <begin position="664"/>
        <end position="673"/>
    </location>
</feature>
<feature type="region of interest" description="Disordered" evidence="1">
    <location>
        <begin position="406"/>
        <end position="518"/>
    </location>
</feature>
<feature type="region of interest" description="Disordered" evidence="1">
    <location>
        <begin position="660"/>
        <end position="701"/>
    </location>
</feature>
<feature type="compositionally biased region" description="Low complexity" evidence="1">
    <location>
        <begin position="258"/>
        <end position="272"/>
    </location>
</feature>
<keyword evidence="4" id="KW-1185">Reference proteome</keyword>